<evidence type="ECO:0000313" key="1">
    <source>
        <dbReference type="EMBL" id="GIH02909.1"/>
    </source>
</evidence>
<protein>
    <submittedName>
        <fullName evidence="1">Uncharacterized protein</fullName>
    </submittedName>
</protein>
<evidence type="ECO:0000313" key="2">
    <source>
        <dbReference type="Proteomes" id="UP000612899"/>
    </source>
</evidence>
<sequence>MDDEQFIIAPVTVLHGHTSPDTAYLVPDYPYGQLRCQIRFWLHTANKGQTKQQTRFMYQTTNPRRTAVVWNQPQSSTYAQWMIMYLDHGKRDRQERPFVQYLASGRWVDPALHDRVRLCGAYEQLTEDNRAQLDSMTGLSRKANPDMWAAYEKRKKAVLDYYTEHGRLPQRDEDGLTLGGYIFEQDLRVIAGWVLVTAKPAI</sequence>
<keyword evidence="2" id="KW-1185">Reference proteome</keyword>
<dbReference type="Proteomes" id="UP000612899">
    <property type="component" value="Unassembled WGS sequence"/>
</dbReference>
<dbReference type="RefSeq" id="WP_203906830.1">
    <property type="nucleotide sequence ID" value="NZ_BONY01000004.1"/>
</dbReference>
<accession>A0A8J3Q379</accession>
<organism evidence="1 2">
    <name type="scientific">Rhizocola hellebori</name>
    <dbReference type="NCBI Taxonomy" id="1392758"/>
    <lineage>
        <taxon>Bacteria</taxon>
        <taxon>Bacillati</taxon>
        <taxon>Actinomycetota</taxon>
        <taxon>Actinomycetes</taxon>
        <taxon>Micromonosporales</taxon>
        <taxon>Micromonosporaceae</taxon>
        <taxon>Rhizocola</taxon>
    </lineage>
</organism>
<name>A0A8J3Q379_9ACTN</name>
<reference evidence="1" key="1">
    <citation type="submission" date="2021-01" db="EMBL/GenBank/DDBJ databases">
        <title>Whole genome shotgun sequence of Rhizocola hellebori NBRC 109834.</title>
        <authorList>
            <person name="Komaki H."/>
            <person name="Tamura T."/>
        </authorList>
    </citation>
    <scope>NUCLEOTIDE SEQUENCE</scope>
    <source>
        <strain evidence="1">NBRC 109834</strain>
    </source>
</reference>
<dbReference type="AlphaFoldDB" id="A0A8J3Q379"/>
<comment type="caution">
    <text evidence="1">The sequence shown here is derived from an EMBL/GenBank/DDBJ whole genome shotgun (WGS) entry which is preliminary data.</text>
</comment>
<dbReference type="EMBL" id="BONY01000004">
    <property type="protein sequence ID" value="GIH02909.1"/>
    <property type="molecule type" value="Genomic_DNA"/>
</dbReference>
<proteinExistence type="predicted"/>
<gene>
    <name evidence="1" type="ORF">Rhe02_09760</name>
</gene>